<gene>
    <name evidence="1" type="ORF">LAX5112_01298</name>
</gene>
<proteinExistence type="predicted"/>
<evidence type="ECO:0000313" key="2">
    <source>
        <dbReference type="Proteomes" id="UP000053235"/>
    </source>
</evidence>
<reference evidence="2" key="1">
    <citation type="submission" date="2015-07" db="EMBL/GenBank/DDBJ databases">
        <authorList>
            <person name="Rodrigo-Torres Lidia"/>
            <person name="Arahal R.David."/>
        </authorList>
    </citation>
    <scope>NUCLEOTIDE SEQUENCE [LARGE SCALE GENOMIC DNA]</scope>
    <source>
        <strain evidence="2">CECT 5112</strain>
    </source>
</reference>
<dbReference type="STRING" id="388408.LAX5112_01298"/>
<name>A0A0M7A0E6_9HYPH</name>
<organism evidence="1 2">
    <name type="scientific">Roseibium alexandrii</name>
    <dbReference type="NCBI Taxonomy" id="388408"/>
    <lineage>
        <taxon>Bacteria</taxon>
        <taxon>Pseudomonadati</taxon>
        <taxon>Pseudomonadota</taxon>
        <taxon>Alphaproteobacteria</taxon>
        <taxon>Hyphomicrobiales</taxon>
        <taxon>Stappiaceae</taxon>
        <taxon>Roseibium</taxon>
    </lineage>
</organism>
<sequence length="162" mass="17923">MLPLQYLEPLAPEALALMLMLQMLEKPQFAGSLDLRQAGSGRVERRAPLYRLEPQLVTRRATAARSAVSPVRSVSVPCQAIAVVPRRWLETGCPLELRPVLNLLLAPGLTEKQQLVGQKLAPLPPAPRTPALQAVAHWSLAKGSVHRSRKARRPWTVGRIER</sequence>
<dbReference type="AlphaFoldDB" id="A0A0M7A0E6"/>
<protein>
    <submittedName>
        <fullName evidence="1">Uncharacterized protein</fullName>
    </submittedName>
</protein>
<evidence type="ECO:0000313" key="1">
    <source>
        <dbReference type="EMBL" id="CTQ67264.1"/>
    </source>
</evidence>
<dbReference type="Proteomes" id="UP000053235">
    <property type="component" value="Unassembled WGS sequence"/>
</dbReference>
<keyword evidence="2" id="KW-1185">Reference proteome</keyword>
<dbReference type="EMBL" id="CXWD01000004">
    <property type="protein sequence ID" value="CTQ67264.1"/>
    <property type="molecule type" value="Genomic_DNA"/>
</dbReference>
<accession>A0A0M7A0E6</accession>